<keyword evidence="5 6" id="KW-0472">Membrane</keyword>
<feature type="transmembrane region" description="Helical" evidence="6">
    <location>
        <begin position="197"/>
        <end position="217"/>
    </location>
</feature>
<dbReference type="EMBL" id="JAAAMV010000025">
    <property type="protein sequence ID" value="NBD27103.1"/>
    <property type="molecule type" value="Genomic_DNA"/>
</dbReference>
<sequence length="233" mass="24445">MDILLAFSAGLLSFLSPCVLPLIPVYLSHLVGASLPELQSSQAKLNVLIKAGFFVLGFSAVFMLLGVSVSSVGRLLATNSTLVKQIGGGLIIVFGLHTTGIFKIKAFYAEKRLFQTGARRERTAIGSLLLGMAFAAGWTPCVGPILSSILIYAGSMSTIGKGVLLLAAYSLGLALPLLLAAFLVGNLTNYLKKITRHLPAISVASGIVMIAMGLLVFTDKLAFISQSAGLFNL</sequence>
<dbReference type="PANTHER" id="PTHR31272">
    <property type="entry name" value="CYTOCHROME C-TYPE BIOGENESIS PROTEIN HI_1454-RELATED"/>
    <property type="match status" value="1"/>
</dbReference>
<accession>A0ABW9XWL4</accession>
<proteinExistence type="inferred from homology"/>
<reference evidence="8 9" key="1">
    <citation type="submission" date="2020-01" db="EMBL/GenBank/DDBJ databases">
        <title>Paenibacillus soybeanensis sp. nov. isolated from the nodules of soybean (Glycine max(L.) Merr).</title>
        <authorList>
            <person name="Wang H."/>
        </authorList>
    </citation>
    <scope>NUCLEOTIDE SEQUENCE [LARGE SCALE GENOMIC DNA]</scope>
    <source>
        <strain evidence="8 9">T1</strain>
    </source>
</reference>
<evidence type="ECO:0000259" key="7">
    <source>
        <dbReference type="Pfam" id="PF02683"/>
    </source>
</evidence>
<keyword evidence="3 6" id="KW-0812">Transmembrane</keyword>
<dbReference type="InterPro" id="IPR051790">
    <property type="entry name" value="Cytochrome_c-biogenesis_DsbD"/>
</dbReference>
<comment type="caution">
    <text evidence="8">The sequence shown here is derived from an EMBL/GenBank/DDBJ whole genome shotgun (WGS) entry which is preliminary data.</text>
</comment>
<dbReference type="RefSeq" id="WP_161746122.1">
    <property type="nucleotide sequence ID" value="NZ_JAAAMV010000025.1"/>
</dbReference>
<comment type="similarity">
    <text evidence="2">Belongs to the DsbD family.</text>
</comment>
<evidence type="ECO:0000256" key="6">
    <source>
        <dbReference type="SAM" id="Phobius"/>
    </source>
</evidence>
<feature type="domain" description="Cytochrome C biogenesis protein transmembrane" evidence="7">
    <location>
        <begin position="4"/>
        <end position="216"/>
    </location>
</feature>
<feature type="transmembrane region" description="Helical" evidence="6">
    <location>
        <begin position="128"/>
        <end position="151"/>
    </location>
</feature>
<keyword evidence="9" id="KW-1185">Reference proteome</keyword>
<dbReference type="Proteomes" id="UP000665561">
    <property type="component" value="Unassembled WGS sequence"/>
</dbReference>
<evidence type="ECO:0000256" key="4">
    <source>
        <dbReference type="ARBA" id="ARBA00022989"/>
    </source>
</evidence>
<evidence type="ECO:0000313" key="8">
    <source>
        <dbReference type="EMBL" id="NBD27103.1"/>
    </source>
</evidence>
<dbReference type="PANTHER" id="PTHR31272:SF4">
    <property type="entry name" value="CYTOCHROME C-TYPE BIOGENESIS PROTEIN HI_1454-RELATED"/>
    <property type="match status" value="1"/>
</dbReference>
<evidence type="ECO:0000256" key="1">
    <source>
        <dbReference type="ARBA" id="ARBA00004141"/>
    </source>
</evidence>
<feature type="transmembrane region" description="Helical" evidence="6">
    <location>
        <begin position="45"/>
        <end position="65"/>
    </location>
</feature>
<feature type="transmembrane region" description="Helical" evidence="6">
    <location>
        <begin position="163"/>
        <end position="185"/>
    </location>
</feature>
<feature type="transmembrane region" description="Helical" evidence="6">
    <location>
        <begin position="86"/>
        <end position="108"/>
    </location>
</feature>
<comment type="subcellular location">
    <subcellularLocation>
        <location evidence="1">Membrane</location>
        <topology evidence="1">Multi-pass membrane protein</topology>
    </subcellularLocation>
</comment>
<evidence type="ECO:0000256" key="3">
    <source>
        <dbReference type="ARBA" id="ARBA00022692"/>
    </source>
</evidence>
<protein>
    <submittedName>
        <fullName evidence="8">Cytochrome c biogenesis protein CcdA</fullName>
    </submittedName>
</protein>
<evidence type="ECO:0000256" key="2">
    <source>
        <dbReference type="ARBA" id="ARBA00006143"/>
    </source>
</evidence>
<dbReference type="Pfam" id="PF02683">
    <property type="entry name" value="DsbD_TM"/>
    <property type="match status" value="1"/>
</dbReference>
<evidence type="ECO:0000313" key="9">
    <source>
        <dbReference type="Proteomes" id="UP000665561"/>
    </source>
</evidence>
<gene>
    <name evidence="8" type="ORF">GT019_24795</name>
</gene>
<name>A0ABW9XWL4_9BACL</name>
<dbReference type="InterPro" id="IPR003834">
    <property type="entry name" value="Cyt_c_assmbl_TM_dom"/>
</dbReference>
<keyword evidence="4 6" id="KW-1133">Transmembrane helix</keyword>
<organism evidence="8 9">
    <name type="scientific">Paenibacillus glycinis</name>
    <dbReference type="NCBI Taxonomy" id="2697035"/>
    <lineage>
        <taxon>Bacteria</taxon>
        <taxon>Bacillati</taxon>
        <taxon>Bacillota</taxon>
        <taxon>Bacilli</taxon>
        <taxon>Bacillales</taxon>
        <taxon>Paenibacillaceae</taxon>
        <taxon>Paenibacillus</taxon>
    </lineage>
</organism>
<evidence type="ECO:0000256" key="5">
    <source>
        <dbReference type="ARBA" id="ARBA00023136"/>
    </source>
</evidence>